<evidence type="ECO:0000256" key="1">
    <source>
        <dbReference type="ARBA" id="ARBA00010609"/>
    </source>
</evidence>
<dbReference type="InterPro" id="IPR002355">
    <property type="entry name" value="Cu_oxidase_Cu_BS"/>
</dbReference>
<feature type="domain" description="Plastocyanin-like" evidence="9">
    <location>
        <begin position="332"/>
        <end position="487"/>
    </location>
</feature>
<dbReference type="FunFam" id="2.60.40.420:FF:000038">
    <property type="entry name" value="Extracellular dihydrogeodin oxidase/laccase"/>
    <property type="match status" value="1"/>
</dbReference>
<comment type="caution">
    <text evidence="12">The sequence shown here is derived from an EMBL/GenBank/DDBJ whole genome shotgun (WGS) entry which is preliminary data.</text>
</comment>
<proteinExistence type="inferred from homology"/>
<dbReference type="RefSeq" id="XP_007734716.1">
    <property type="nucleotide sequence ID" value="XM_007736526.1"/>
</dbReference>
<dbReference type="InterPro" id="IPR011707">
    <property type="entry name" value="Cu-oxidase-like_N"/>
</dbReference>
<keyword evidence="5" id="KW-0186">Copper</keyword>
<evidence type="ECO:0000259" key="11">
    <source>
        <dbReference type="Pfam" id="PF07732"/>
    </source>
</evidence>
<dbReference type="EMBL" id="AMGY01000005">
    <property type="protein sequence ID" value="EXJ82593.1"/>
    <property type="molecule type" value="Genomic_DNA"/>
</dbReference>
<dbReference type="HOGENOM" id="CLU_006504_3_1_1"/>
<dbReference type="OrthoDB" id="2121828at2759"/>
<dbReference type="PANTHER" id="PTHR11709:SF145">
    <property type="entry name" value="LCC1"/>
    <property type="match status" value="1"/>
</dbReference>
<dbReference type="GeneID" id="19170516"/>
<feature type="region of interest" description="Disordered" evidence="7">
    <location>
        <begin position="163"/>
        <end position="191"/>
    </location>
</feature>
<comment type="similarity">
    <text evidence="1">Belongs to the multicopper oxidase family.</text>
</comment>
<sequence length="756" mass="81209">MGITSVALWVVLVFVASIQALPEGRGPRYFGLPFGLPFEPAGRPHPGFFPTGHSSPRLFPTSPAHPFFPGHGRPPPVPVPGRGPKPSQSPVSYSGAPIIGTASLPASLSTVVFPSNLPTAGFPKQSSGSSLGINALPQSKTNGNSLLGTFAAPKYPQFIGQSSGGGTGFPPGTGSFPWGNRTANGTNPYRSAPSTGVVRSYNFVIARGTIAPDGVERSGLLINGGFPGPTIEANWGDTIEVTVSNRITGPEEGTSLHWHGMLQKGTPFEDGVPGITQCPIAPGETFTYSFNADLYGTTWYHSHYSAQYAGGVFGAMIIHGPVNAQYDQDLGPVLLTDYYHKDYDTIVEEVMGTDLSLIAPSSVNNLINGKGVYDCTLVSNVTCTPNAGLSKFQFTSGQSYRLRLINAGAEGLQRFSIDNHVLTVIAYDLVPIEPYTTTVVTLGIGQRADVIVHANGSSSDLVWMRSTISSYCSVASQPDGLAIIYYQDANTTAATTNSSTNSTTTTTTAEPTSTAWPIDDTSCGNDALAETVPYYAITPPSTNTSATVQVALNFEINSTGHFLWTMDGSSFRVDYNDPVLMLADAGNDSYPYDPEWNVYDFGSNKSFIVVINNETPVAHPMHIHGHNMFVLNEGLGSWDGSVVNPTNPTRRDVQMLQPYGYMAMQIDADNPGVWPFHCHIAWHVSGGLYVNILEHPELIPSAIEIPSSVNDLCTSWGSFTAQGPIDQIDSGLRRRKRRQRGTEWPRKFSNPLRRTL</sequence>
<feature type="region of interest" description="Disordered" evidence="7">
    <location>
        <begin position="731"/>
        <end position="756"/>
    </location>
</feature>
<keyword evidence="8" id="KW-0732">Signal</keyword>
<feature type="domain" description="Plastocyanin-like" evidence="10">
    <location>
        <begin position="584"/>
        <end position="696"/>
    </location>
</feature>
<dbReference type="PANTHER" id="PTHR11709">
    <property type="entry name" value="MULTI-COPPER OXIDASE"/>
    <property type="match status" value="1"/>
</dbReference>
<feature type="signal peptide" evidence="8">
    <location>
        <begin position="1"/>
        <end position="20"/>
    </location>
</feature>
<evidence type="ECO:0000313" key="13">
    <source>
        <dbReference type="Proteomes" id="UP000019478"/>
    </source>
</evidence>
<evidence type="ECO:0008006" key="14">
    <source>
        <dbReference type="Google" id="ProtNLM"/>
    </source>
</evidence>
<dbReference type="InterPro" id="IPR008972">
    <property type="entry name" value="Cupredoxin"/>
</dbReference>
<dbReference type="PROSITE" id="PS00080">
    <property type="entry name" value="MULTICOPPER_OXIDASE2"/>
    <property type="match status" value="1"/>
</dbReference>
<feature type="region of interest" description="Disordered" evidence="7">
    <location>
        <begin position="495"/>
        <end position="514"/>
    </location>
</feature>
<dbReference type="FunFam" id="2.60.40.420:FF:000021">
    <property type="entry name" value="Extracellular dihydrogeodin oxidase/laccase"/>
    <property type="match status" value="1"/>
</dbReference>
<dbReference type="InterPro" id="IPR001117">
    <property type="entry name" value="Cu-oxidase_2nd"/>
</dbReference>
<keyword evidence="13" id="KW-1185">Reference proteome</keyword>
<evidence type="ECO:0000256" key="7">
    <source>
        <dbReference type="SAM" id="MobiDB-lite"/>
    </source>
</evidence>
<accession>W9XQU4</accession>
<dbReference type="AlphaFoldDB" id="W9XQU4"/>
<dbReference type="SUPFAM" id="SSF49503">
    <property type="entry name" value="Cupredoxins"/>
    <property type="match status" value="3"/>
</dbReference>
<keyword evidence="4" id="KW-0560">Oxidoreductase</keyword>
<dbReference type="GO" id="GO:0016491">
    <property type="term" value="F:oxidoreductase activity"/>
    <property type="evidence" value="ECO:0007669"/>
    <property type="project" value="UniProtKB-KW"/>
</dbReference>
<dbReference type="eggNOG" id="KOG1263">
    <property type="taxonomic scope" value="Eukaryota"/>
</dbReference>
<dbReference type="InterPro" id="IPR033138">
    <property type="entry name" value="Cu_oxidase_CS"/>
</dbReference>
<dbReference type="PROSITE" id="PS00079">
    <property type="entry name" value="MULTICOPPER_OXIDASE1"/>
    <property type="match status" value="1"/>
</dbReference>
<keyword evidence="2" id="KW-0479">Metal-binding</keyword>
<evidence type="ECO:0000256" key="5">
    <source>
        <dbReference type="ARBA" id="ARBA00023008"/>
    </source>
</evidence>
<evidence type="ECO:0000259" key="10">
    <source>
        <dbReference type="Pfam" id="PF07731"/>
    </source>
</evidence>
<feature type="chain" id="PRO_5004934312" description="Multicopper oxidase" evidence="8">
    <location>
        <begin position="21"/>
        <end position="756"/>
    </location>
</feature>
<dbReference type="CDD" id="cd13854">
    <property type="entry name" value="CuRO_1_MaLCC_like"/>
    <property type="match status" value="1"/>
</dbReference>
<name>W9XQU4_9EURO</name>
<dbReference type="Pfam" id="PF00394">
    <property type="entry name" value="Cu-oxidase"/>
    <property type="match status" value="1"/>
</dbReference>
<dbReference type="STRING" id="1182542.W9XQU4"/>
<dbReference type="Proteomes" id="UP000019478">
    <property type="component" value="Unassembled WGS sequence"/>
</dbReference>
<reference evidence="12 13" key="1">
    <citation type="submission" date="2013-03" db="EMBL/GenBank/DDBJ databases">
        <title>The Genome Sequence of Capronia epimyces CBS 606.96.</title>
        <authorList>
            <consortium name="The Broad Institute Genomics Platform"/>
            <person name="Cuomo C."/>
            <person name="de Hoog S."/>
            <person name="Gorbushina A."/>
            <person name="Walker B."/>
            <person name="Young S.K."/>
            <person name="Zeng Q."/>
            <person name="Gargeya S."/>
            <person name="Fitzgerald M."/>
            <person name="Haas B."/>
            <person name="Abouelleil A."/>
            <person name="Allen A.W."/>
            <person name="Alvarado L."/>
            <person name="Arachchi H.M."/>
            <person name="Berlin A.M."/>
            <person name="Chapman S.B."/>
            <person name="Gainer-Dewar J."/>
            <person name="Goldberg J."/>
            <person name="Griggs A."/>
            <person name="Gujja S."/>
            <person name="Hansen M."/>
            <person name="Howarth C."/>
            <person name="Imamovic A."/>
            <person name="Ireland A."/>
            <person name="Larimer J."/>
            <person name="McCowan C."/>
            <person name="Murphy C."/>
            <person name="Pearson M."/>
            <person name="Poon T.W."/>
            <person name="Priest M."/>
            <person name="Roberts A."/>
            <person name="Saif S."/>
            <person name="Shea T."/>
            <person name="Sisk P."/>
            <person name="Sykes S."/>
            <person name="Wortman J."/>
            <person name="Nusbaum C."/>
            <person name="Birren B."/>
        </authorList>
    </citation>
    <scope>NUCLEOTIDE SEQUENCE [LARGE SCALE GENOMIC DNA]</scope>
    <source>
        <strain evidence="12 13">CBS 606.96</strain>
    </source>
</reference>
<evidence type="ECO:0000313" key="12">
    <source>
        <dbReference type="EMBL" id="EXJ82593.1"/>
    </source>
</evidence>
<gene>
    <name evidence="12" type="ORF">A1O3_06406</name>
</gene>
<dbReference type="Pfam" id="PF07731">
    <property type="entry name" value="Cu-oxidase_2"/>
    <property type="match status" value="1"/>
</dbReference>
<organism evidence="12 13">
    <name type="scientific">Capronia epimyces CBS 606.96</name>
    <dbReference type="NCBI Taxonomy" id="1182542"/>
    <lineage>
        <taxon>Eukaryota</taxon>
        <taxon>Fungi</taxon>
        <taxon>Dikarya</taxon>
        <taxon>Ascomycota</taxon>
        <taxon>Pezizomycotina</taxon>
        <taxon>Eurotiomycetes</taxon>
        <taxon>Chaetothyriomycetidae</taxon>
        <taxon>Chaetothyriales</taxon>
        <taxon>Herpotrichiellaceae</taxon>
        <taxon>Capronia</taxon>
    </lineage>
</organism>
<dbReference type="InterPro" id="IPR011706">
    <property type="entry name" value="Cu-oxidase_C"/>
</dbReference>
<evidence type="ECO:0000256" key="2">
    <source>
        <dbReference type="ARBA" id="ARBA00022723"/>
    </source>
</evidence>
<dbReference type="Pfam" id="PF07732">
    <property type="entry name" value="Cu-oxidase_3"/>
    <property type="match status" value="1"/>
</dbReference>
<evidence type="ECO:0000256" key="8">
    <source>
        <dbReference type="SAM" id="SignalP"/>
    </source>
</evidence>
<dbReference type="InterPro" id="IPR045087">
    <property type="entry name" value="Cu-oxidase_fam"/>
</dbReference>
<evidence type="ECO:0000256" key="6">
    <source>
        <dbReference type="ARBA" id="ARBA00023180"/>
    </source>
</evidence>
<feature type="compositionally biased region" description="Pro residues" evidence="7">
    <location>
        <begin position="72"/>
        <end position="83"/>
    </location>
</feature>
<feature type="domain" description="Plastocyanin-like" evidence="11">
    <location>
        <begin position="206"/>
        <end position="321"/>
    </location>
</feature>
<evidence type="ECO:0000256" key="3">
    <source>
        <dbReference type="ARBA" id="ARBA00022737"/>
    </source>
</evidence>
<dbReference type="GO" id="GO:0005507">
    <property type="term" value="F:copper ion binding"/>
    <property type="evidence" value="ECO:0007669"/>
    <property type="project" value="InterPro"/>
</dbReference>
<evidence type="ECO:0000256" key="4">
    <source>
        <dbReference type="ARBA" id="ARBA00023002"/>
    </source>
</evidence>
<protein>
    <recommendedName>
        <fullName evidence="14">Multicopper oxidase</fullName>
    </recommendedName>
</protein>
<keyword evidence="3" id="KW-0677">Repeat</keyword>
<evidence type="ECO:0000259" key="9">
    <source>
        <dbReference type="Pfam" id="PF00394"/>
    </source>
</evidence>
<dbReference type="CDD" id="cd13901">
    <property type="entry name" value="CuRO_3_MaLCC_like"/>
    <property type="match status" value="1"/>
</dbReference>
<feature type="compositionally biased region" description="Polar residues" evidence="7">
    <location>
        <begin position="181"/>
        <end position="191"/>
    </location>
</feature>
<keyword evidence="6" id="KW-0325">Glycoprotein</keyword>
<dbReference type="Gene3D" id="2.60.40.420">
    <property type="entry name" value="Cupredoxins - blue copper proteins"/>
    <property type="match status" value="3"/>
</dbReference>
<dbReference type="CDD" id="cd13880">
    <property type="entry name" value="CuRO_2_MaLCC_like"/>
    <property type="match status" value="1"/>
</dbReference>
<feature type="region of interest" description="Disordered" evidence="7">
    <location>
        <begin position="60"/>
        <end position="92"/>
    </location>
</feature>